<dbReference type="RefSeq" id="WP_194977627.1">
    <property type="nucleotide sequence ID" value="NZ_JADMKS010000002.1"/>
</dbReference>
<sequence length="427" mass="48113">MLELSYFLLVSINIIMFLLLFIVNRVGLFITQWLIFVVWFFAFPSFLQYSNHIYPWANYPLPKEITFVNFITLLFSLFMFIGYAIAYKNDLGGTSAANTRSDVATLDLHIDLKTNLVALMLMCPSIVFIGIVGVPSFFMGRSIISDLVYADGFLPMLYALSKFCAFGIFVVYLCFWVNRNKEEKFGVLSYTTMLLCSGINFIINSPLSSPRFHFLSMAVAIAVALKKMNSRLSSIILFIASPLFLFVLFPMVKHLGETGKSYNTYDLSDYIVGGVDFDSFQQLVNITRFVKDQGYSWGINFVSGISFFVPRSLWESKPVNLGILAAQHQGYFYTNLSAPIVGELYYAGDLIAVVLGALFIGLLTGRADSYLRQAKASYYYFVGIWISSFSFIIFRGSFGSIAPPIMLGLCSSILLLYVNRFNRHPSA</sequence>
<feature type="transmembrane region" description="Helical" evidence="1">
    <location>
        <begin position="400"/>
        <end position="418"/>
    </location>
</feature>
<dbReference type="EMBL" id="JADMKS010000002">
    <property type="protein sequence ID" value="MBF6636112.1"/>
    <property type="molecule type" value="Genomic_DNA"/>
</dbReference>
<keyword evidence="1" id="KW-0472">Membrane</keyword>
<accession>A0AA40WZW2</accession>
<evidence type="ECO:0000313" key="3">
    <source>
        <dbReference type="Proteomes" id="UP000705283"/>
    </source>
</evidence>
<dbReference type="AlphaFoldDB" id="A0AA40WZW2"/>
<feature type="transmembrane region" description="Helical" evidence="1">
    <location>
        <begin position="116"/>
        <end position="138"/>
    </location>
</feature>
<gene>
    <name evidence="2" type="ORF">ITX54_05470</name>
</gene>
<feature type="transmembrane region" description="Helical" evidence="1">
    <location>
        <begin position="30"/>
        <end position="47"/>
    </location>
</feature>
<feature type="transmembrane region" description="Helical" evidence="1">
    <location>
        <begin position="377"/>
        <end position="394"/>
    </location>
</feature>
<feature type="transmembrane region" description="Helical" evidence="1">
    <location>
        <begin position="6"/>
        <end position="23"/>
    </location>
</feature>
<feature type="transmembrane region" description="Helical" evidence="1">
    <location>
        <begin position="344"/>
        <end position="365"/>
    </location>
</feature>
<evidence type="ECO:0008006" key="4">
    <source>
        <dbReference type="Google" id="ProtNLM"/>
    </source>
</evidence>
<keyword evidence="1" id="KW-1133">Transmembrane helix</keyword>
<evidence type="ECO:0000313" key="2">
    <source>
        <dbReference type="EMBL" id="MBF6636112.1"/>
    </source>
</evidence>
<feature type="transmembrane region" description="Helical" evidence="1">
    <location>
        <begin position="158"/>
        <end position="178"/>
    </location>
</feature>
<reference evidence="2" key="1">
    <citation type="submission" date="2020-11" db="EMBL/GenBank/DDBJ databases">
        <authorList>
            <person name="Lee S.D."/>
        </authorList>
    </citation>
    <scope>NUCLEOTIDE SEQUENCE</scope>
    <source>
        <strain evidence="2">SAP-2</strain>
    </source>
</reference>
<feature type="transmembrane region" description="Helical" evidence="1">
    <location>
        <begin position="67"/>
        <end position="86"/>
    </location>
</feature>
<dbReference type="Proteomes" id="UP000705283">
    <property type="component" value="Unassembled WGS sequence"/>
</dbReference>
<comment type="caution">
    <text evidence="2">The sequence shown here is derived from an EMBL/GenBank/DDBJ whole genome shotgun (WGS) entry which is preliminary data.</text>
</comment>
<name>A0AA40WZW2_9GAMM</name>
<organism evidence="2 3">
    <name type="scientific">Rouxiella silvae</name>
    <dbReference type="NCBI Taxonomy" id="1646373"/>
    <lineage>
        <taxon>Bacteria</taxon>
        <taxon>Pseudomonadati</taxon>
        <taxon>Pseudomonadota</taxon>
        <taxon>Gammaproteobacteria</taxon>
        <taxon>Enterobacterales</taxon>
        <taxon>Yersiniaceae</taxon>
        <taxon>Rouxiella</taxon>
    </lineage>
</organism>
<reference evidence="2" key="2">
    <citation type="submission" date="2022-09" db="EMBL/GenBank/DDBJ databases">
        <title>Rouxiella aceris sp. nov., isolated from tree sap and emended description of the genus Rhouxiella.</title>
        <authorList>
            <person name="Kim I.S."/>
        </authorList>
    </citation>
    <scope>NUCLEOTIDE SEQUENCE</scope>
    <source>
        <strain evidence="2">SAP-2</strain>
    </source>
</reference>
<evidence type="ECO:0000256" key="1">
    <source>
        <dbReference type="SAM" id="Phobius"/>
    </source>
</evidence>
<feature type="transmembrane region" description="Helical" evidence="1">
    <location>
        <begin position="185"/>
        <end position="203"/>
    </location>
</feature>
<protein>
    <recommendedName>
        <fullName evidence="4">Oligosaccharide repeat unit polymerase</fullName>
    </recommendedName>
</protein>
<feature type="transmembrane region" description="Helical" evidence="1">
    <location>
        <begin position="232"/>
        <end position="252"/>
    </location>
</feature>
<proteinExistence type="predicted"/>
<keyword evidence="1" id="KW-0812">Transmembrane</keyword>